<evidence type="ECO:0000256" key="15">
    <source>
        <dbReference type="SAM" id="MobiDB-lite"/>
    </source>
</evidence>
<feature type="compositionally biased region" description="Low complexity" evidence="15">
    <location>
        <begin position="453"/>
        <end position="464"/>
    </location>
</feature>
<proteinExistence type="predicted"/>
<keyword evidence="5" id="KW-0547">Nucleotide-binding</keyword>
<feature type="compositionally biased region" description="Basic and acidic residues" evidence="15">
    <location>
        <begin position="751"/>
        <end position="796"/>
    </location>
</feature>
<keyword evidence="4" id="KW-1017">Isopeptide bond</keyword>
<dbReference type="GO" id="GO:0032204">
    <property type="term" value="P:regulation of telomere maintenance"/>
    <property type="evidence" value="ECO:0007669"/>
    <property type="project" value="TreeGrafter"/>
</dbReference>
<feature type="compositionally biased region" description="Polar residues" evidence="15">
    <location>
        <begin position="173"/>
        <end position="193"/>
    </location>
</feature>
<dbReference type="InterPro" id="IPR027417">
    <property type="entry name" value="P-loop_NTPase"/>
</dbReference>
<keyword evidence="9" id="KW-0804">Transcription</keyword>
<dbReference type="InterPro" id="IPR013641">
    <property type="entry name" value="KTI12/PSTK"/>
</dbReference>
<feature type="compositionally biased region" description="Gly residues" evidence="15">
    <location>
        <begin position="422"/>
        <end position="438"/>
    </location>
</feature>
<dbReference type="Gene3D" id="3.40.50.300">
    <property type="entry name" value="P-loop containing nucleotide triphosphate hydrolases"/>
    <property type="match status" value="1"/>
</dbReference>
<feature type="compositionally biased region" description="Low complexity" evidence="15">
    <location>
        <begin position="87"/>
        <end position="117"/>
    </location>
</feature>
<evidence type="ECO:0000256" key="10">
    <source>
        <dbReference type="ARBA" id="ARBA00023242"/>
    </source>
</evidence>
<organism evidence="16">
    <name type="scientific">Cacopsylla melanoneura</name>
    <dbReference type="NCBI Taxonomy" id="428564"/>
    <lineage>
        <taxon>Eukaryota</taxon>
        <taxon>Metazoa</taxon>
        <taxon>Ecdysozoa</taxon>
        <taxon>Arthropoda</taxon>
        <taxon>Hexapoda</taxon>
        <taxon>Insecta</taxon>
        <taxon>Pterygota</taxon>
        <taxon>Neoptera</taxon>
        <taxon>Paraneoptera</taxon>
        <taxon>Hemiptera</taxon>
        <taxon>Sternorrhyncha</taxon>
        <taxon>Psylloidea</taxon>
        <taxon>Psyllidae</taxon>
        <taxon>Psyllinae</taxon>
        <taxon>Cacopsylla</taxon>
    </lineage>
</organism>
<feature type="compositionally biased region" description="Gly residues" evidence="15">
    <location>
        <begin position="275"/>
        <end position="325"/>
    </location>
</feature>
<evidence type="ECO:0000256" key="14">
    <source>
        <dbReference type="ARBA" id="ARBA00083294"/>
    </source>
</evidence>
<feature type="compositionally biased region" description="Polar residues" evidence="15">
    <location>
        <begin position="53"/>
        <end position="84"/>
    </location>
</feature>
<sequence length="1188" mass="127352">MGMMPGATFPGQAPMPQQAMQTQPPVPSSMAAPNLQQQQQQQGYGDPNQQYQTGPNGPNSQFPGPNGPTSQFPGQNGPNSQFGGLNQGPNGPNSQFGGPNQGPNGPNSQFGGPNQGPYGQSNSGQPSSAPPARKSRFSDAEPSPSGGNGPNDGPYGQNNLGGPNMGSNDGPYGSQNNRGNASNDGPYGQNSRAGSMGPGNQGPNMGRDSNMGPPGRNTLSGGRFGSTGPIGHYVDKYAKKYEEDDETEFENYHARFAAEDRVEEEGGGLNSFRSGAGGRNEGFGGSGGRNEGFGGGPGGRNDGFGGPGGRNSFGGGNNERGGSFGGNDRNKFGGGGNDRNSFGGGGPPDRNKFGSGGNDRNSFGGGGPDRNNFGGNDRNNSFGAGGNDWNNGGGYGGGGNDREEYSGPAGPGSGPKRDSFGGNRGGGAGDTFGGGRDSGGPTAPKIGGGGFSGRDSFGPNAGPNGAQGGRDGFGFGGPTRGEQDGYGPRGGFGAAPPPPPPPEKSRWGANNSSRDQMEVENVPPASKDTPVEDEKPHTCVVVEYNHRKVPAAMSIHLVKGYNEPYKGPVFVYEYSHGANKQQQLKRGGAAAGGPGGFFRDRAVSPSGVGRRRSPLGDKLFPVPTRERGERGFLGGGRDERGALRERDNQLSFREGRSRSPENRLGGRSTLRGRDTRSPLRSRDARSPVEYRGRNRDDEKRNGEDDDEISIIEENLGGNESRGGGGDRLRGGKSERDGGDRTGGVFANMLNELRRGGGGEEGRRERRGRSPYDERGRRERSQERERRGGYERDRECPPKSGPGAGPDRPPGGLNVPGRRNSFEDRLAEERKKYEEKSRHVEQKKIAIDDLLESPGRNARPGKIAIFLRGPPCSGKSFVAKIIKEKEAANGGERNLRILSLDDYFMTSEVEKEVLDERGQKKTVKTFEYEYEPELEESYRQSLVKSFKKNVTDAFFSFLIVDANNDQLSYYADMYLHAKSKGFAVYIVETSRDVGFCLAHNERNRSEQDIRRIVGKFQSTPREQTLLDITSLLQEVEIEDVEMEDVSNEEESQDGGGGKGGTETVTLSGDEEDDDDIVELDGGSKFTIPSKWDNIDHSIGEIKAKLDGLSKKSAGTIRDWLNDDNDELSIYNKTRGEKKSGKKQVRWADIEEKYEQDKMKAIGFIVGGTDWSRMMDPNSGEKRMNQTKYI</sequence>
<feature type="compositionally biased region" description="Low complexity" evidence="15">
    <location>
        <begin position="369"/>
        <end position="382"/>
    </location>
</feature>
<evidence type="ECO:0000256" key="7">
    <source>
        <dbReference type="ARBA" id="ARBA00022843"/>
    </source>
</evidence>
<evidence type="ECO:0000256" key="13">
    <source>
        <dbReference type="ARBA" id="ARBA00068971"/>
    </source>
</evidence>
<comment type="subcellular location">
    <subcellularLocation>
        <location evidence="1">Nucleus speckle</location>
    </subcellularLocation>
</comment>
<dbReference type="FunFam" id="3.40.50.300:FF:000399">
    <property type="entry name" value="YLP motif containing 1"/>
    <property type="match status" value="1"/>
</dbReference>
<comment type="function">
    <text evidence="11">Plays a role in the reduction of telomerase activity during differentiation of embryonic stem cells by binding to the core promoter of TERT and controlling its down-regulation.</text>
</comment>
<dbReference type="Pfam" id="PF08433">
    <property type="entry name" value="KTI12"/>
    <property type="match status" value="1"/>
</dbReference>
<reference evidence="16" key="1">
    <citation type="submission" date="2021-05" db="EMBL/GenBank/DDBJ databases">
        <authorList>
            <person name="Alioto T."/>
            <person name="Alioto T."/>
            <person name="Gomez Garrido J."/>
        </authorList>
    </citation>
    <scope>NUCLEOTIDE SEQUENCE</scope>
</reference>
<keyword evidence="6" id="KW-0067">ATP-binding</keyword>
<feature type="compositionally biased region" description="Acidic residues" evidence="15">
    <location>
        <begin position="1038"/>
        <end position="1051"/>
    </location>
</feature>
<feature type="region of interest" description="Disordered" evidence="15">
    <location>
        <begin position="258"/>
        <end position="534"/>
    </location>
</feature>
<keyword evidence="2" id="KW-0488">Methylation</keyword>
<dbReference type="SUPFAM" id="SSF52540">
    <property type="entry name" value="P-loop containing nucleoside triphosphate hydrolases"/>
    <property type="match status" value="1"/>
</dbReference>
<evidence type="ECO:0000256" key="5">
    <source>
        <dbReference type="ARBA" id="ARBA00022741"/>
    </source>
</evidence>
<dbReference type="GO" id="GO:0005524">
    <property type="term" value="F:ATP binding"/>
    <property type="evidence" value="ECO:0007669"/>
    <property type="project" value="UniProtKB-KW"/>
</dbReference>
<evidence type="ECO:0000256" key="4">
    <source>
        <dbReference type="ARBA" id="ARBA00022499"/>
    </source>
</evidence>
<keyword evidence="7" id="KW-0832">Ubl conjugation</keyword>
<evidence type="ECO:0000256" key="3">
    <source>
        <dbReference type="ARBA" id="ARBA00022491"/>
    </source>
</evidence>
<feature type="compositionally biased region" description="Low complexity" evidence="15">
    <location>
        <begin position="33"/>
        <end position="52"/>
    </location>
</feature>
<feature type="compositionally biased region" description="Basic and acidic residues" evidence="15">
    <location>
        <begin position="671"/>
        <end position="702"/>
    </location>
</feature>
<keyword evidence="10" id="KW-0539">Nucleus</keyword>
<name>A0A8D8TYM0_9HEMI</name>
<dbReference type="InterPro" id="IPR026314">
    <property type="entry name" value="YLP_motif_con_p1"/>
</dbReference>
<evidence type="ECO:0000256" key="6">
    <source>
        <dbReference type="ARBA" id="ARBA00022840"/>
    </source>
</evidence>
<accession>A0A8D8TYM0</accession>
<comment type="subunit">
    <text evidence="12">Interacts with PPP1CA and NCOA5. Forms a complex with ILF2, ILF3, KHDRBS1, RBMX, NCOA5 and PPP1CA.</text>
</comment>
<evidence type="ECO:0000256" key="2">
    <source>
        <dbReference type="ARBA" id="ARBA00022481"/>
    </source>
</evidence>
<dbReference type="PANTHER" id="PTHR13413">
    <property type="entry name" value="YLP MOTIF CONTAINING PROTEIN NUCLEAR PROTEIN ZAP"/>
    <property type="match status" value="1"/>
</dbReference>
<keyword evidence="3" id="KW-0678">Repressor</keyword>
<feature type="compositionally biased region" description="Basic and acidic residues" evidence="15">
    <location>
        <begin position="624"/>
        <end position="661"/>
    </location>
</feature>
<dbReference type="PANTHER" id="PTHR13413:SF0">
    <property type="entry name" value="YLP MOTIF-CONTAINING PROTEIN 1"/>
    <property type="match status" value="1"/>
</dbReference>
<dbReference type="EMBL" id="HBUF01327931">
    <property type="protein sequence ID" value="CAG6696248.1"/>
    <property type="molecule type" value="Transcribed_RNA"/>
</dbReference>
<feature type="compositionally biased region" description="Low complexity" evidence="15">
    <location>
        <begin position="10"/>
        <end position="23"/>
    </location>
</feature>
<feature type="region of interest" description="Disordered" evidence="15">
    <location>
        <begin position="586"/>
        <end position="819"/>
    </location>
</feature>
<evidence type="ECO:0000256" key="11">
    <source>
        <dbReference type="ARBA" id="ARBA00058677"/>
    </source>
</evidence>
<dbReference type="GO" id="GO:0016607">
    <property type="term" value="C:nuclear speck"/>
    <property type="evidence" value="ECO:0007669"/>
    <property type="project" value="UniProtKB-SubCell"/>
</dbReference>
<dbReference type="AlphaFoldDB" id="A0A8D8TYM0"/>
<feature type="compositionally biased region" description="Basic and acidic residues" evidence="15">
    <location>
        <begin position="724"/>
        <end position="739"/>
    </location>
</feature>
<evidence type="ECO:0000313" key="16">
    <source>
        <dbReference type="EMBL" id="CAG6696248.1"/>
    </source>
</evidence>
<evidence type="ECO:0000256" key="9">
    <source>
        <dbReference type="ARBA" id="ARBA00023163"/>
    </source>
</evidence>
<feature type="compositionally biased region" description="Gly residues" evidence="15">
    <location>
        <begin position="465"/>
        <end position="479"/>
    </location>
</feature>
<evidence type="ECO:0000256" key="12">
    <source>
        <dbReference type="ARBA" id="ARBA00065932"/>
    </source>
</evidence>
<feature type="region of interest" description="Disordered" evidence="15">
    <location>
        <begin position="1"/>
        <end position="229"/>
    </location>
</feature>
<feature type="compositionally biased region" description="Gly residues" evidence="15">
    <location>
        <begin position="383"/>
        <end position="399"/>
    </location>
</feature>
<evidence type="ECO:0000256" key="1">
    <source>
        <dbReference type="ARBA" id="ARBA00004324"/>
    </source>
</evidence>
<feature type="compositionally biased region" description="Gly residues" evidence="15">
    <location>
        <begin position="332"/>
        <end position="347"/>
    </location>
</feature>
<feature type="region of interest" description="Disordered" evidence="15">
    <location>
        <begin position="1038"/>
        <end position="1072"/>
    </location>
</feature>
<keyword evidence="8" id="KW-0805">Transcription regulation</keyword>
<feature type="compositionally biased region" description="Polar residues" evidence="15">
    <location>
        <begin position="118"/>
        <end position="127"/>
    </location>
</feature>
<evidence type="ECO:0000256" key="8">
    <source>
        <dbReference type="ARBA" id="ARBA00023015"/>
    </source>
</evidence>
<protein>
    <recommendedName>
        <fullName evidence="13">YLP motif-containing protein 1</fullName>
    </recommendedName>
    <alternativeName>
        <fullName evidence="14">Nuclear protein ZAP3</fullName>
    </alternativeName>
</protein>